<reference evidence="1 2" key="1">
    <citation type="submission" date="2016-08" db="EMBL/GenBank/DDBJ databases">
        <title>Evolution of the type three secretion system and type three effector repertoires in Xanthomonas.</title>
        <authorList>
            <person name="Merda D."/>
            <person name="Briand M."/>
            <person name="Bosis E."/>
            <person name="Rousseau C."/>
            <person name="Portier P."/>
            <person name="Jacques M.-A."/>
            <person name="Fischer-Le Saux M."/>
        </authorList>
    </citation>
    <scope>NUCLEOTIDE SEQUENCE [LARGE SCALE GENOMIC DNA]</scope>
    <source>
        <strain evidence="1 2">CFBP 3122</strain>
    </source>
</reference>
<dbReference type="AlphaFoldDB" id="A0A2S6ZAE9"/>
<evidence type="ECO:0000313" key="2">
    <source>
        <dbReference type="Proteomes" id="UP000238270"/>
    </source>
</evidence>
<gene>
    <name evidence="1" type="ORF">XaplCFBP3122_00180</name>
</gene>
<comment type="caution">
    <text evidence="1">The sequence shown here is derived from an EMBL/GenBank/DDBJ whole genome shotgun (WGS) entry which is preliminary data.</text>
</comment>
<protein>
    <submittedName>
        <fullName evidence="1">Uncharacterized protein</fullName>
    </submittedName>
</protein>
<dbReference type="EMBL" id="MIGV01000001">
    <property type="protein sequence ID" value="PPT79005.1"/>
    <property type="molecule type" value="Genomic_DNA"/>
</dbReference>
<organism evidence="1 2">
    <name type="scientific">Xanthomonas arboricola pv. populi</name>
    <dbReference type="NCBI Taxonomy" id="487823"/>
    <lineage>
        <taxon>Bacteria</taxon>
        <taxon>Pseudomonadati</taxon>
        <taxon>Pseudomonadota</taxon>
        <taxon>Gammaproteobacteria</taxon>
        <taxon>Lysobacterales</taxon>
        <taxon>Lysobacteraceae</taxon>
        <taxon>Xanthomonas</taxon>
    </lineage>
</organism>
<proteinExistence type="predicted"/>
<dbReference type="Proteomes" id="UP000238270">
    <property type="component" value="Unassembled WGS sequence"/>
</dbReference>
<name>A0A2S6ZAE9_9XANT</name>
<accession>A0A2S6ZAE9</accession>
<evidence type="ECO:0000313" key="1">
    <source>
        <dbReference type="EMBL" id="PPT79005.1"/>
    </source>
</evidence>
<sequence length="61" mass="6917">MCQRQQGQQHRKERCTPPRRAALAILKLHGRCTLLRIGKCGPRFARGCLTLAMGGPHRRPQ</sequence>